<feature type="transmembrane region" description="Helical" evidence="2">
    <location>
        <begin position="15"/>
        <end position="34"/>
    </location>
</feature>
<dbReference type="Pfam" id="PF03767">
    <property type="entry name" value="Acid_phosphat_B"/>
    <property type="match status" value="1"/>
</dbReference>
<comment type="caution">
    <text evidence="3">The sequence shown here is derived from an EMBL/GenBank/DDBJ whole genome shotgun (WGS) entry which is preliminary data.</text>
</comment>
<dbReference type="SUPFAM" id="SSF56784">
    <property type="entry name" value="HAD-like"/>
    <property type="match status" value="1"/>
</dbReference>
<keyword evidence="2" id="KW-1133">Transmembrane helix</keyword>
<dbReference type="InterPro" id="IPR006423">
    <property type="entry name" value="Lipo_e_P4"/>
</dbReference>
<keyword evidence="2" id="KW-0812">Transmembrane</keyword>
<dbReference type="GO" id="GO:0009279">
    <property type="term" value="C:cell outer membrane"/>
    <property type="evidence" value="ECO:0007669"/>
    <property type="project" value="InterPro"/>
</dbReference>
<dbReference type="NCBIfam" id="TIGR01533">
    <property type="entry name" value="lipo_e_P4"/>
    <property type="match status" value="1"/>
</dbReference>
<evidence type="ECO:0000313" key="3">
    <source>
        <dbReference type="EMBL" id="TCK57779.1"/>
    </source>
</evidence>
<proteinExistence type="predicted"/>
<keyword evidence="4" id="KW-1185">Reference proteome</keyword>
<gene>
    <name evidence="3" type="ORF">EV690_1475</name>
</gene>
<dbReference type="PIRSF" id="PIRSF019271">
    <property type="entry name" value="Acid_Ptase_C"/>
    <property type="match status" value="1"/>
</dbReference>
<dbReference type="Gene3D" id="3.40.50.1000">
    <property type="entry name" value="HAD superfamily/HAD-like"/>
    <property type="match status" value="1"/>
</dbReference>
<keyword evidence="2" id="KW-0472">Membrane</keyword>
<keyword evidence="1" id="KW-0732">Signal</keyword>
<dbReference type="CDD" id="cd07534">
    <property type="entry name" value="HAD_CAP"/>
    <property type="match status" value="1"/>
</dbReference>
<dbReference type="PANTHER" id="PTHR31284">
    <property type="entry name" value="ACID PHOSPHATASE-LIKE PROTEIN"/>
    <property type="match status" value="1"/>
</dbReference>
<name>A0A4R1K463_9GAMM</name>
<dbReference type="SFLD" id="SFLDS00003">
    <property type="entry name" value="Haloacid_Dehalogenase"/>
    <property type="match status" value="1"/>
</dbReference>
<dbReference type="AlphaFoldDB" id="A0A4R1K463"/>
<protein>
    <submittedName>
        <fullName evidence="3">5'-nucleotidase (Lipoprotein e(P4) family)</fullName>
    </submittedName>
</protein>
<accession>A0A4R1K463</accession>
<evidence type="ECO:0000256" key="2">
    <source>
        <dbReference type="SAM" id="Phobius"/>
    </source>
</evidence>
<evidence type="ECO:0000256" key="1">
    <source>
        <dbReference type="ARBA" id="ARBA00022729"/>
    </source>
</evidence>
<dbReference type="Proteomes" id="UP000295565">
    <property type="component" value="Unassembled WGS sequence"/>
</dbReference>
<organism evidence="3 4">
    <name type="scientific">Celerinatantimonas diazotrophica</name>
    <dbReference type="NCBI Taxonomy" id="412034"/>
    <lineage>
        <taxon>Bacteria</taxon>
        <taxon>Pseudomonadati</taxon>
        <taxon>Pseudomonadota</taxon>
        <taxon>Gammaproteobacteria</taxon>
        <taxon>Celerinatantimonadaceae</taxon>
        <taxon>Celerinatantimonas</taxon>
    </lineage>
</organism>
<sequence>MGVLPAVAGYNVCHISLVYGCHIVVILSGYLLAHPTHNEVHIMKKHALLFSAIATVALFSSAAFAAKSANVCQAKTYEMGLRYQQQSAEIAALQLQTYHFAQQRLAEILRHKKDHHKLAVVMDLDETILDNTALLVRDMQNCHDYTHWDTWSDWEVKGHPRLIPGAKAFIEYANRRGVNIFYVSDRYKKNKKYTMHTLKELGLPQVKDDHVLLYSTSKQQRREHIRKHYHIIMLMGDSLPDLSAIFKNKKGTHYNRELVEKNRKHFGRDWIVLPNAAYGAWTKAKLRAWHEQ</sequence>
<feature type="transmembrane region" description="Helical" evidence="2">
    <location>
        <begin position="46"/>
        <end position="66"/>
    </location>
</feature>
<dbReference type="InterPro" id="IPR036412">
    <property type="entry name" value="HAD-like_sf"/>
</dbReference>
<dbReference type="SFLD" id="SFLDG01125">
    <property type="entry name" value="C1.1:_Acid_Phosphatase_Like"/>
    <property type="match status" value="1"/>
</dbReference>
<dbReference type="InterPro" id="IPR005519">
    <property type="entry name" value="Acid_phosphat_B-like"/>
</dbReference>
<evidence type="ECO:0000313" key="4">
    <source>
        <dbReference type="Proteomes" id="UP000295565"/>
    </source>
</evidence>
<reference evidence="3 4" key="1">
    <citation type="submission" date="2019-03" db="EMBL/GenBank/DDBJ databases">
        <title>Genomic Encyclopedia of Type Strains, Phase IV (KMG-IV): sequencing the most valuable type-strain genomes for metagenomic binning, comparative biology and taxonomic classification.</title>
        <authorList>
            <person name="Goeker M."/>
        </authorList>
    </citation>
    <scope>NUCLEOTIDE SEQUENCE [LARGE SCALE GENOMIC DNA]</scope>
    <source>
        <strain evidence="3 4">DSM 18577</strain>
    </source>
</reference>
<keyword evidence="3" id="KW-0449">Lipoprotein</keyword>
<dbReference type="InterPro" id="IPR023214">
    <property type="entry name" value="HAD_sf"/>
</dbReference>
<dbReference type="EMBL" id="SMGD01000012">
    <property type="protein sequence ID" value="TCK57779.1"/>
    <property type="molecule type" value="Genomic_DNA"/>
</dbReference>
<dbReference type="PANTHER" id="PTHR31284:SF10">
    <property type="entry name" value="ACID PHOSPHATASE-LIKE PROTEIN"/>
    <property type="match status" value="1"/>
</dbReference>